<comment type="caution">
    <text evidence="1">The sequence shown here is derived from an EMBL/GenBank/DDBJ whole genome shotgun (WGS) entry which is preliminary data.</text>
</comment>
<evidence type="ECO:0000313" key="2">
    <source>
        <dbReference type="Proteomes" id="UP000821845"/>
    </source>
</evidence>
<proteinExistence type="predicted"/>
<evidence type="ECO:0000313" key="1">
    <source>
        <dbReference type="EMBL" id="KAH6924131.1"/>
    </source>
</evidence>
<dbReference type="Proteomes" id="UP000821845">
    <property type="component" value="Chromosome 8"/>
</dbReference>
<organism evidence="1 2">
    <name type="scientific">Hyalomma asiaticum</name>
    <name type="common">Tick</name>
    <dbReference type="NCBI Taxonomy" id="266040"/>
    <lineage>
        <taxon>Eukaryota</taxon>
        <taxon>Metazoa</taxon>
        <taxon>Ecdysozoa</taxon>
        <taxon>Arthropoda</taxon>
        <taxon>Chelicerata</taxon>
        <taxon>Arachnida</taxon>
        <taxon>Acari</taxon>
        <taxon>Parasitiformes</taxon>
        <taxon>Ixodida</taxon>
        <taxon>Ixodoidea</taxon>
        <taxon>Ixodidae</taxon>
        <taxon>Hyalomminae</taxon>
        <taxon>Hyalomma</taxon>
    </lineage>
</organism>
<protein>
    <submittedName>
        <fullName evidence="1">Uncharacterized protein</fullName>
    </submittedName>
</protein>
<reference evidence="1" key="1">
    <citation type="submission" date="2020-05" db="EMBL/GenBank/DDBJ databases">
        <title>Large-scale comparative analyses of tick genomes elucidate their genetic diversity and vector capacities.</title>
        <authorList>
            <person name="Jia N."/>
            <person name="Wang J."/>
            <person name="Shi W."/>
            <person name="Du L."/>
            <person name="Sun Y."/>
            <person name="Zhan W."/>
            <person name="Jiang J."/>
            <person name="Wang Q."/>
            <person name="Zhang B."/>
            <person name="Ji P."/>
            <person name="Sakyi L.B."/>
            <person name="Cui X."/>
            <person name="Yuan T."/>
            <person name="Jiang B."/>
            <person name="Yang W."/>
            <person name="Lam T.T.-Y."/>
            <person name="Chang Q."/>
            <person name="Ding S."/>
            <person name="Wang X."/>
            <person name="Zhu J."/>
            <person name="Ruan X."/>
            <person name="Zhao L."/>
            <person name="Wei J."/>
            <person name="Que T."/>
            <person name="Du C."/>
            <person name="Cheng J."/>
            <person name="Dai P."/>
            <person name="Han X."/>
            <person name="Huang E."/>
            <person name="Gao Y."/>
            <person name="Liu J."/>
            <person name="Shao H."/>
            <person name="Ye R."/>
            <person name="Li L."/>
            <person name="Wei W."/>
            <person name="Wang X."/>
            <person name="Wang C."/>
            <person name="Yang T."/>
            <person name="Huo Q."/>
            <person name="Li W."/>
            <person name="Guo W."/>
            <person name="Chen H."/>
            <person name="Zhou L."/>
            <person name="Ni X."/>
            <person name="Tian J."/>
            <person name="Zhou Y."/>
            <person name="Sheng Y."/>
            <person name="Liu T."/>
            <person name="Pan Y."/>
            <person name="Xia L."/>
            <person name="Li J."/>
            <person name="Zhao F."/>
            <person name="Cao W."/>
        </authorList>
    </citation>
    <scope>NUCLEOTIDE SEQUENCE</scope>
    <source>
        <strain evidence="1">Hyas-2018</strain>
    </source>
</reference>
<name>A0ACB7RQN8_HYAAI</name>
<accession>A0ACB7RQN8</accession>
<dbReference type="EMBL" id="CM023488">
    <property type="protein sequence ID" value="KAH6924131.1"/>
    <property type="molecule type" value="Genomic_DNA"/>
</dbReference>
<sequence>MALYVFFSQGHKVKIPEADRSPKTPLNPLNPGAPSNPTSRKKLEDIEKMLEEREEIHTAATVFFRTGLTQRLKKKFHAWASAVASYPCHHKALIAVALLLVAAGAFLFSLTLWTTIIPKHHVNYACKTPICEQALIAVAILLVAVGAFLFSLTLWTTIIPKHHVNYACKTPICEQVMKQISEYADPAVNPCDDFYSHVCGHWLRKKEGSTFMSDARKHFIARRHELLTSPFNSSEPNSHVVETAHAFYRSCLKMFNAPVVLKTALHELYTALNVSVKEWLRQTRWQKFFADSFELSLKNHFHSVFKINHYNTKNGSYYVLALGWSFYKHMRRSVPSLETNEYFRRVLEKIGDMPPPSDVVTELIQLDTTWDARAEMKGAPRSPTRVGDLSCGAFTAGVWAARFAEHGAQSDTAVVAKNFGLTCSFMEAVLQNASAQARPLYLLALLSAHILTYDFQMAVSSRAELMDDVKNFTNFGKRLQRVVDGRTWMSADDREKCAERLGGFRVTTFPDSVMSIHQLECSRFGQGDKSLSRLVLSNTFIKNFVNIYKVEMRPSCLEDQRRAMSPNTLRVIVGTNIAVDLSKRSVIVPQFLGAEPLFYVGDVDKFINIGTLTTLVASPGARLAMRRFADFPVIGVNESAQTQWSAQTLSKYENIQHCLTKGYKPHGKPLSETGFDEVLAIMDGIQVAKNTKNEFDDEDVRKDKRRRFATDALFFKRACLTLCASETADLDINEVEYNMAYAGCNYGVGRLERFHRAFGCGEKERMKHFIARRHELLTSPFNSSEPNSHVVETAHAFYRSCLKMFNAPVVLKTALHELYTALNVSVKEWLRQTRWQKFFADSFELSLKNHFHSVFKINHYSTKNGSYYVLALGWSFYKHMRRSVPSLETNEYFRRVLEKIGDTPPPSDVVTELIQLDTTWDARAEMKGAPRSPTRVGDLSCGEFTADVWAARFAEHGAQSDTAVVAKNFGLTCSFMEAVLQNASAQARPLYLLALLSAHILTYDFQMAVSSRAEEPLMDVCQQGALHLFGEMWLHALSMSLSLKRPNVQDVKNFTNFGKRLQRVVDGRTWMSADDREKCAERLGGFRVTTFPDSVMSIHQLECSRFGQGDKSLSRLVLSNTFIKNFVNIYKVEMSPSCLEDQRRAMSPNTLRVIVGTNIAVDLSKRSVIVPQFLGAEPLFYVGDVDKFINIGTLTTLVASPGARLAMRRFADFPVIGVNESAQTQWSAQTLSRYENIQHCLTKGYKPHGKPLSETGFDEVLAIMDGIEVAKNTKNEFDDEDVRKDNRRRFATDALFFKRACLTLCASETADFDINEVEYNMAYAGCNYGVGRLERFHRAFGCGEKERMWAILKCFDRYRAKDTDVI</sequence>
<keyword evidence="2" id="KW-1185">Reference proteome</keyword>
<gene>
    <name evidence="1" type="ORF">HPB50_012556</name>
</gene>